<dbReference type="Pfam" id="PF01753">
    <property type="entry name" value="zf-MYND"/>
    <property type="match status" value="1"/>
</dbReference>
<sequence length="225" mass="25408">MANSKSKTAILVDKFNALTRPMLTSFHLPNHYHFTVKPLPLNVPGEGVYLVNPYNGHDHFEGRTRITALSPAEQAKIIVPLLLESFVTRFDTPGPIYEMHKVRTAWAPWSWSTTDATLALAVSARLRALGVRSELHKVLVSDFDQVQTAEAQWQRWKRDFESVANPALDEGRSNVDKKCATCGFTPSLDQGLQRCGRCKRISYCSRDCQKADWRQHKVRCNAPAT</sequence>
<feature type="domain" description="MYND-type" evidence="5">
    <location>
        <begin position="179"/>
        <end position="220"/>
    </location>
</feature>
<evidence type="ECO:0000256" key="4">
    <source>
        <dbReference type="PROSITE-ProRule" id="PRU00134"/>
    </source>
</evidence>
<organism evidence="6 7">
    <name type="scientific">Emydomyces testavorans</name>
    <dbReference type="NCBI Taxonomy" id="2070801"/>
    <lineage>
        <taxon>Eukaryota</taxon>
        <taxon>Fungi</taxon>
        <taxon>Dikarya</taxon>
        <taxon>Ascomycota</taxon>
        <taxon>Pezizomycotina</taxon>
        <taxon>Eurotiomycetes</taxon>
        <taxon>Eurotiomycetidae</taxon>
        <taxon>Onygenales</taxon>
        <taxon>Nannizziopsiaceae</taxon>
        <taxon>Emydomyces</taxon>
    </lineage>
</organism>
<evidence type="ECO:0000256" key="3">
    <source>
        <dbReference type="ARBA" id="ARBA00022833"/>
    </source>
</evidence>
<dbReference type="SUPFAM" id="SSF144232">
    <property type="entry name" value="HIT/MYND zinc finger-like"/>
    <property type="match status" value="1"/>
</dbReference>
<dbReference type="Gene3D" id="6.10.140.2220">
    <property type="match status" value="1"/>
</dbReference>
<dbReference type="AlphaFoldDB" id="A0AAF0DAQ7"/>
<dbReference type="PROSITE" id="PS50865">
    <property type="entry name" value="ZF_MYND_2"/>
    <property type="match status" value="1"/>
</dbReference>
<dbReference type="EMBL" id="CP120627">
    <property type="protein sequence ID" value="WEW54634.1"/>
    <property type="molecule type" value="Genomic_DNA"/>
</dbReference>
<dbReference type="Proteomes" id="UP001219355">
    <property type="component" value="Chromosome 1"/>
</dbReference>
<evidence type="ECO:0000313" key="6">
    <source>
        <dbReference type="EMBL" id="WEW54634.1"/>
    </source>
</evidence>
<keyword evidence="2 4" id="KW-0863">Zinc-finger</keyword>
<name>A0AAF0DAQ7_9EURO</name>
<protein>
    <recommendedName>
        <fullName evidence="5">MYND-type domain-containing protein</fullName>
    </recommendedName>
</protein>
<proteinExistence type="predicted"/>
<evidence type="ECO:0000256" key="2">
    <source>
        <dbReference type="ARBA" id="ARBA00022771"/>
    </source>
</evidence>
<evidence type="ECO:0000259" key="5">
    <source>
        <dbReference type="PROSITE" id="PS50865"/>
    </source>
</evidence>
<keyword evidence="7" id="KW-1185">Reference proteome</keyword>
<evidence type="ECO:0000313" key="7">
    <source>
        <dbReference type="Proteomes" id="UP001219355"/>
    </source>
</evidence>
<dbReference type="InterPro" id="IPR002893">
    <property type="entry name" value="Znf_MYND"/>
</dbReference>
<accession>A0AAF0DAQ7</accession>
<evidence type="ECO:0000256" key="1">
    <source>
        <dbReference type="ARBA" id="ARBA00022723"/>
    </source>
</evidence>
<reference evidence="6" key="1">
    <citation type="submission" date="2023-03" db="EMBL/GenBank/DDBJ databases">
        <title>Emydomyces testavorans Genome Sequence.</title>
        <authorList>
            <person name="Hoyer L."/>
        </authorList>
    </citation>
    <scope>NUCLEOTIDE SEQUENCE</scope>
    <source>
        <strain evidence="6">16-2883</strain>
    </source>
</reference>
<gene>
    <name evidence="6" type="ORF">PRK78_000054</name>
</gene>
<keyword evidence="3" id="KW-0862">Zinc</keyword>
<dbReference type="PROSITE" id="PS01360">
    <property type="entry name" value="ZF_MYND_1"/>
    <property type="match status" value="1"/>
</dbReference>
<keyword evidence="1" id="KW-0479">Metal-binding</keyword>
<dbReference type="GO" id="GO:0008270">
    <property type="term" value="F:zinc ion binding"/>
    <property type="evidence" value="ECO:0007669"/>
    <property type="project" value="UniProtKB-KW"/>
</dbReference>